<comment type="caution">
    <text evidence="2">The sequence shown here is derived from an EMBL/GenBank/DDBJ whole genome shotgun (WGS) entry which is preliminary data.</text>
</comment>
<proteinExistence type="predicted"/>
<protein>
    <submittedName>
        <fullName evidence="2">Uncharacterized protein</fullName>
    </submittedName>
</protein>
<accession>X1ERM1</accession>
<feature type="compositionally biased region" description="Basic and acidic residues" evidence="1">
    <location>
        <begin position="10"/>
        <end position="31"/>
    </location>
</feature>
<evidence type="ECO:0000256" key="1">
    <source>
        <dbReference type="SAM" id="MobiDB-lite"/>
    </source>
</evidence>
<dbReference type="AlphaFoldDB" id="X1ERM1"/>
<gene>
    <name evidence="2" type="ORF">S03H2_13133</name>
</gene>
<feature type="region of interest" description="Disordered" evidence="1">
    <location>
        <begin position="1"/>
        <end position="47"/>
    </location>
</feature>
<dbReference type="EMBL" id="BARU01006668">
    <property type="protein sequence ID" value="GAH35232.1"/>
    <property type="molecule type" value="Genomic_DNA"/>
</dbReference>
<reference evidence="2" key="1">
    <citation type="journal article" date="2014" name="Front. Microbiol.">
        <title>High frequency of phylogenetically diverse reductive dehalogenase-homologous genes in deep subseafloor sedimentary metagenomes.</title>
        <authorList>
            <person name="Kawai M."/>
            <person name="Futagami T."/>
            <person name="Toyoda A."/>
            <person name="Takaki Y."/>
            <person name="Nishi S."/>
            <person name="Hori S."/>
            <person name="Arai W."/>
            <person name="Tsubouchi T."/>
            <person name="Morono Y."/>
            <person name="Uchiyama I."/>
            <person name="Ito T."/>
            <person name="Fujiyama A."/>
            <person name="Inagaki F."/>
            <person name="Takami H."/>
        </authorList>
    </citation>
    <scope>NUCLEOTIDE SEQUENCE</scope>
    <source>
        <strain evidence="2">Expedition CK06-06</strain>
    </source>
</reference>
<name>X1ERM1_9ZZZZ</name>
<evidence type="ECO:0000313" key="2">
    <source>
        <dbReference type="EMBL" id="GAH35232.1"/>
    </source>
</evidence>
<organism evidence="2">
    <name type="scientific">marine sediment metagenome</name>
    <dbReference type="NCBI Taxonomy" id="412755"/>
    <lineage>
        <taxon>unclassified sequences</taxon>
        <taxon>metagenomes</taxon>
        <taxon>ecological metagenomes</taxon>
    </lineage>
</organism>
<sequence length="47" mass="5487">MNSNQSNSSQKKDLHTDEEENPKLDDHHELHPNSNQEDCCQKTMHVI</sequence>